<dbReference type="InterPro" id="IPR045028">
    <property type="entry name" value="DinG/Rad3-like"/>
</dbReference>
<sequence>MPLDLMGSFPYDRHTTMRNPQRIALEMIRNSKSTVVLQLPVGTGKTAIGKTYLDALRKQGKKRLFYIVPNKALVEQVHRLHPDTKMAFGRNEHPCLYYPEENLKADQIPCSMLTDCPHRVDQLTGETFEEGATPCPYLKQKFEAKQMDEIVVCTDAFFLFTVLFSKEFAPEGVVIDEAHRLAQAIRSVLSTEITDWKVERAVEVLDEVSPRQCANLSDFLASMRRLVKRHAMDKEVLLEEDQIKRLYQALMTVSPQGLEDETRRAIARGKLDKRADREVLKQIEDIARSVRRFQHALKFAMSGETERGFPLSFVIAFGKSEMGERDKVQYKVVVKDYYVVPLIQKVLPEHTLAYSATIINPELFAFETGIKGDYASIPSDFPIENARIYLPTDTANLAVKAMGEKGRGKTKMIRLVARTAKQFADQGVRSLFIVVSNAERAKFLEFAAEEGLNVISYGNGMPPRECVMRFRDGEGDCMVGTVANFGEGIDLPKKTAPVIFCLRPAYPRPDDPQTQFEERRFRHKRWALWNWRVMVELLQARGRNIRSEKDLGVTFLISQQFRRFAWGSLPEWLEPAYRGNLTFDECVKDTMKLFEK</sequence>
<reference evidence="3 4" key="1">
    <citation type="journal article" date="2016" name="Nat. Commun.">
        <title>Thousands of microbial genomes shed light on interconnected biogeochemical processes in an aquifer system.</title>
        <authorList>
            <person name="Anantharaman K."/>
            <person name="Brown C.T."/>
            <person name="Hug L.A."/>
            <person name="Sharon I."/>
            <person name="Castelle C.J."/>
            <person name="Probst A.J."/>
            <person name="Thomas B.C."/>
            <person name="Singh A."/>
            <person name="Wilkins M.J."/>
            <person name="Karaoz U."/>
            <person name="Brodie E.L."/>
            <person name="Williams K.H."/>
            <person name="Hubbard S.S."/>
            <person name="Banfield J.F."/>
        </authorList>
    </citation>
    <scope>NUCLEOTIDE SEQUENCE [LARGE SCALE GENOMIC DNA]</scope>
</reference>
<name>A0A1F6CCV9_9BACT</name>
<evidence type="ECO:0000256" key="1">
    <source>
        <dbReference type="ARBA" id="ARBA00038058"/>
    </source>
</evidence>
<dbReference type="GO" id="GO:0016818">
    <property type="term" value="F:hydrolase activity, acting on acid anhydrides, in phosphorus-containing anhydrides"/>
    <property type="evidence" value="ECO:0007669"/>
    <property type="project" value="InterPro"/>
</dbReference>
<dbReference type="InterPro" id="IPR006935">
    <property type="entry name" value="Helicase/UvrB_N"/>
</dbReference>
<dbReference type="PANTHER" id="PTHR11472">
    <property type="entry name" value="DNA REPAIR DEAD HELICASE RAD3/XP-D SUBFAMILY MEMBER"/>
    <property type="match status" value="1"/>
</dbReference>
<comment type="similarity">
    <text evidence="1">Belongs to the helicase family. DinG subfamily.</text>
</comment>
<comment type="caution">
    <text evidence="3">The sequence shown here is derived from an EMBL/GenBank/DDBJ whole genome shotgun (WGS) entry which is preliminary data.</text>
</comment>
<dbReference type="Gene3D" id="3.40.50.300">
    <property type="entry name" value="P-loop containing nucleotide triphosphate hydrolases"/>
    <property type="match status" value="2"/>
</dbReference>
<organism evidence="3 4">
    <name type="scientific">Candidatus Kaiserbacteria bacterium RIFCSPHIGHO2_01_FULL_49_13</name>
    <dbReference type="NCBI Taxonomy" id="1798477"/>
    <lineage>
        <taxon>Bacteria</taxon>
        <taxon>Candidatus Kaiseribacteriota</taxon>
    </lineage>
</organism>
<dbReference type="GO" id="GO:0003677">
    <property type="term" value="F:DNA binding"/>
    <property type="evidence" value="ECO:0007669"/>
    <property type="project" value="InterPro"/>
</dbReference>
<dbReference type="SUPFAM" id="SSF52540">
    <property type="entry name" value="P-loop containing nucleoside triphosphate hydrolases"/>
    <property type="match status" value="1"/>
</dbReference>
<dbReference type="Proteomes" id="UP000178344">
    <property type="component" value="Unassembled WGS sequence"/>
</dbReference>
<dbReference type="GO" id="GO:0003678">
    <property type="term" value="F:DNA helicase activity"/>
    <property type="evidence" value="ECO:0007669"/>
    <property type="project" value="TreeGrafter"/>
</dbReference>
<dbReference type="Pfam" id="PF13307">
    <property type="entry name" value="Helicase_C_2"/>
    <property type="match status" value="1"/>
</dbReference>
<dbReference type="InterPro" id="IPR014001">
    <property type="entry name" value="Helicase_ATP-bd"/>
</dbReference>
<evidence type="ECO:0000313" key="4">
    <source>
        <dbReference type="Proteomes" id="UP000178344"/>
    </source>
</evidence>
<dbReference type="InterPro" id="IPR006555">
    <property type="entry name" value="ATP-dep_Helicase_C"/>
</dbReference>
<dbReference type="Pfam" id="PF04851">
    <property type="entry name" value="ResIII"/>
    <property type="match status" value="1"/>
</dbReference>
<dbReference type="EMBL" id="MFKQ01000033">
    <property type="protein sequence ID" value="OGG46993.1"/>
    <property type="molecule type" value="Genomic_DNA"/>
</dbReference>
<dbReference type="AlphaFoldDB" id="A0A1F6CCV9"/>
<dbReference type="GO" id="GO:0005524">
    <property type="term" value="F:ATP binding"/>
    <property type="evidence" value="ECO:0007669"/>
    <property type="project" value="InterPro"/>
</dbReference>
<dbReference type="SMART" id="SM00487">
    <property type="entry name" value="DEXDc"/>
    <property type="match status" value="1"/>
</dbReference>
<proteinExistence type="inferred from homology"/>
<accession>A0A1F6CCV9</accession>
<protein>
    <recommendedName>
        <fullName evidence="2">Helicase ATP-binding domain-containing protein</fullName>
    </recommendedName>
</protein>
<dbReference type="InterPro" id="IPR027417">
    <property type="entry name" value="P-loop_NTPase"/>
</dbReference>
<dbReference type="GO" id="GO:0006139">
    <property type="term" value="P:nucleobase-containing compound metabolic process"/>
    <property type="evidence" value="ECO:0007669"/>
    <property type="project" value="InterPro"/>
</dbReference>
<evidence type="ECO:0000259" key="2">
    <source>
        <dbReference type="SMART" id="SM00487"/>
    </source>
</evidence>
<evidence type="ECO:0000313" key="3">
    <source>
        <dbReference type="EMBL" id="OGG46993.1"/>
    </source>
</evidence>
<dbReference type="PANTHER" id="PTHR11472:SF34">
    <property type="entry name" value="REGULATOR OF TELOMERE ELONGATION HELICASE 1"/>
    <property type="match status" value="1"/>
</dbReference>
<gene>
    <name evidence="3" type="ORF">A2671_00415</name>
</gene>
<feature type="domain" description="Helicase ATP-binding" evidence="2">
    <location>
        <begin position="13"/>
        <end position="219"/>
    </location>
</feature>